<dbReference type="OrthoDB" id="1120671at2"/>
<reference evidence="2 4" key="2">
    <citation type="submission" date="2014-07" db="EMBL/GenBank/DDBJ databases">
        <title>Porphyromonadaceae bacterium OUH 334697 = ATCC BAA-2682 = DSM 28341 draft genome.</title>
        <authorList>
            <person name="Sydenham T.V."/>
            <person name="Hasman H."/>
            <person name="Justesen U.S."/>
        </authorList>
    </citation>
    <scope>NUCLEOTIDE SEQUENCE [LARGE SCALE GENOMIC DNA]</scope>
    <source>
        <strain evidence="2 4">OUH 334697</strain>
    </source>
</reference>
<dbReference type="Proteomes" id="UP000031980">
    <property type="component" value="Unassembled WGS sequence"/>
</dbReference>
<protein>
    <recommendedName>
        <fullName evidence="1">N-acetyltransferase domain-containing protein</fullName>
    </recommendedName>
</protein>
<keyword evidence="5" id="KW-1185">Reference proteome</keyword>
<comment type="caution">
    <text evidence="3">The sequence shown here is derived from an EMBL/GenBank/DDBJ whole genome shotgun (WGS) entry which is preliminary data.</text>
</comment>
<accession>A0A0C3REM6</accession>
<dbReference type="InterPro" id="IPR031165">
    <property type="entry name" value="GNAT_YJDJ"/>
</dbReference>
<dbReference type="PANTHER" id="PTHR31435">
    <property type="entry name" value="PROTEIN NATD1"/>
    <property type="match status" value="1"/>
</dbReference>
<dbReference type="SUPFAM" id="SSF55729">
    <property type="entry name" value="Acyl-CoA N-acyltransferases (Nat)"/>
    <property type="match status" value="1"/>
</dbReference>
<evidence type="ECO:0000313" key="2">
    <source>
        <dbReference type="EMBL" id="KIO43273.1"/>
    </source>
</evidence>
<dbReference type="EMBL" id="JPIT01000032">
    <property type="protein sequence ID" value="KIO43273.1"/>
    <property type="molecule type" value="Genomic_DNA"/>
</dbReference>
<name>A0A0C3REM6_9PORP</name>
<dbReference type="PROSITE" id="PS51729">
    <property type="entry name" value="GNAT_YJDJ"/>
    <property type="match status" value="1"/>
</dbReference>
<organism evidence="3 5">
    <name type="scientific">Sanguibacteroides justesenii</name>
    <dbReference type="NCBI Taxonomy" id="1547597"/>
    <lineage>
        <taxon>Bacteria</taxon>
        <taxon>Pseudomonadati</taxon>
        <taxon>Bacteroidota</taxon>
        <taxon>Bacteroidia</taxon>
        <taxon>Bacteroidales</taxon>
        <taxon>Porphyromonadaceae</taxon>
        <taxon>Sanguibacteroides</taxon>
    </lineage>
</organism>
<evidence type="ECO:0000313" key="4">
    <source>
        <dbReference type="Proteomes" id="UP000031937"/>
    </source>
</evidence>
<gene>
    <name evidence="3" type="ORF">BA92_08220</name>
    <name evidence="2" type="ORF">IE90_13825</name>
</gene>
<reference evidence="3 5" key="1">
    <citation type="submission" date="2014-07" db="EMBL/GenBank/DDBJ databases">
        <title>Porphyromonadaceae bacterium OUH 308042 = ATCC BAA-2681 = DSM 28342 draft genome.</title>
        <authorList>
            <person name="Sydenham T.V."/>
            <person name="Hasman H."/>
            <person name="Justensen U.S."/>
        </authorList>
    </citation>
    <scope>NUCLEOTIDE SEQUENCE [LARGE SCALE GENOMIC DNA]</scope>
    <source>
        <strain evidence="3 5">OUH 308042</strain>
    </source>
</reference>
<proteinExistence type="predicted"/>
<dbReference type="AlphaFoldDB" id="A0A0C3REM6"/>
<dbReference type="EMBL" id="JPIU01000038">
    <property type="protein sequence ID" value="KIO44986.1"/>
    <property type="molecule type" value="Genomic_DNA"/>
</dbReference>
<dbReference type="Gene3D" id="3.40.630.30">
    <property type="match status" value="1"/>
</dbReference>
<evidence type="ECO:0000313" key="3">
    <source>
        <dbReference type="EMBL" id="KIO44986.1"/>
    </source>
</evidence>
<dbReference type="InterPro" id="IPR045057">
    <property type="entry name" value="Gcn5-rel_NAT"/>
</dbReference>
<dbReference type="CDD" id="cd04301">
    <property type="entry name" value="NAT_SF"/>
    <property type="match status" value="1"/>
</dbReference>
<dbReference type="InterPro" id="IPR016181">
    <property type="entry name" value="Acyl_CoA_acyltransferase"/>
</dbReference>
<dbReference type="RefSeq" id="WP_041504379.1">
    <property type="nucleotide sequence ID" value="NZ_JPIT01000032.1"/>
</dbReference>
<evidence type="ECO:0000259" key="1">
    <source>
        <dbReference type="PROSITE" id="PS51729"/>
    </source>
</evidence>
<dbReference type="Proteomes" id="UP000031937">
    <property type="component" value="Unassembled WGS sequence"/>
</dbReference>
<dbReference type="PANTHER" id="PTHR31435:SF9">
    <property type="entry name" value="PROTEIN NATD1"/>
    <property type="match status" value="1"/>
</dbReference>
<evidence type="ECO:0000313" key="5">
    <source>
        <dbReference type="Proteomes" id="UP000031980"/>
    </source>
</evidence>
<sequence>MEIIHNTHDHKFEIRDGRHTAVVEYRPFKEGIDIIHTYVPGEMENKGYASALVKHTLEYARENHLKVITTCPFSRSYVARHPEYQNLIFS</sequence>
<dbReference type="Pfam" id="PF14542">
    <property type="entry name" value="Acetyltransf_CG"/>
    <property type="match status" value="1"/>
</dbReference>
<feature type="domain" description="N-acetyltransferase" evidence="1">
    <location>
        <begin position="4"/>
        <end position="89"/>
    </location>
</feature>